<name>A0A2P2PYH1_RHIMU</name>
<protein>
    <submittedName>
        <fullName evidence="1">Uncharacterized protein</fullName>
    </submittedName>
</protein>
<organism evidence="1">
    <name type="scientific">Rhizophora mucronata</name>
    <name type="common">Asiatic mangrove</name>
    <dbReference type="NCBI Taxonomy" id="61149"/>
    <lineage>
        <taxon>Eukaryota</taxon>
        <taxon>Viridiplantae</taxon>
        <taxon>Streptophyta</taxon>
        <taxon>Embryophyta</taxon>
        <taxon>Tracheophyta</taxon>
        <taxon>Spermatophyta</taxon>
        <taxon>Magnoliopsida</taxon>
        <taxon>eudicotyledons</taxon>
        <taxon>Gunneridae</taxon>
        <taxon>Pentapetalae</taxon>
        <taxon>rosids</taxon>
        <taxon>fabids</taxon>
        <taxon>Malpighiales</taxon>
        <taxon>Rhizophoraceae</taxon>
        <taxon>Rhizophora</taxon>
    </lineage>
</organism>
<proteinExistence type="predicted"/>
<evidence type="ECO:0000313" key="1">
    <source>
        <dbReference type="EMBL" id="MBX59792.1"/>
    </source>
</evidence>
<dbReference type="EMBL" id="GGEC01079308">
    <property type="protein sequence ID" value="MBX59792.1"/>
    <property type="molecule type" value="Transcribed_RNA"/>
</dbReference>
<sequence>MNHGHGNCNPLVDHFGYITFALHLKWRFIVHKHYFAKSWSSPITFESTISAI</sequence>
<reference evidence="1" key="1">
    <citation type="submission" date="2018-02" db="EMBL/GenBank/DDBJ databases">
        <title>Rhizophora mucronata_Transcriptome.</title>
        <authorList>
            <person name="Meera S.P."/>
            <person name="Sreeshan A."/>
            <person name="Augustine A."/>
        </authorList>
    </citation>
    <scope>NUCLEOTIDE SEQUENCE</scope>
    <source>
        <tissue evidence="1">Leaf</tissue>
    </source>
</reference>
<accession>A0A2P2PYH1</accession>
<dbReference type="AlphaFoldDB" id="A0A2P2PYH1"/>